<accession>A0A117NFU5</accession>
<comment type="caution">
    <text evidence="1">The sequence shown here is derived from an EMBL/GenBank/DDBJ whole genome shotgun (WGS) entry which is preliminary data.</text>
</comment>
<proteinExistence type="predicted"/>
<gene>
    <name evidence="1" type="ORF">ABT39_MTgene2306</name>
</gene>
<dbReference type="EMBL" id="LKAM01000016">
    <property type="protein sequence ID" value="KUM45740.1"/>
    <property type="molecule type" value="Genomic_DNA"/>
</dbReference>
<protein>
    <submittedName>
        <fullName evidence="1">Uncharacterized protein</fullName>
    </submittedName>
</protein>
<reference evidence="1" key="1">
    <citation type="journal article" date="2015" name="Genome Biol. Evol.">
        <title>Organellar Genomes of White Spruce (Picea glauca): Assembly and Annotation.</title>
        <authorList>
            <person name="Jackman S.D."/>
            <person name="Warren R.L."/>
            <person name="Gibb E.A."/>
            <person name="Vandervalk B.P."/>
            <person name="Mohamadi H."/>
            <person name="Chu J."/>
            <person name="Raymond A."/>
            <person name="Pleasance S."/>
            <person name="Coope R."/>
            <person name="Wildung M.R."/>
            <person name="Ritland C.E."/>
            <person name="Bousquet J."/>
            <person name="Jones S.J."/>
            <person name="Bohlmann J."/>
            <person name="Birol I."/>
        </authorList>
    </citation>
    <scope>NUCLEOTIDE SEQUENCE [LARGE SCALE GENOMIC DNA]</scope>
    <source>
        <tissue evidence="1">Flushing bud</tissue>
    </source>
</reference>
<organism evidence="1">
    <name type="scientific">Picea glauca</name>
    <name type="common">White spruce</name>
    <name type="synonym">Pinus glauca</name>
    <dbReference type="NCBI Taxonomy" id="3330"/>
    <lineage>
        <taxon>Eukaryota</taxon>
        <taxon>Viridiplantae</taxon>
        <taxon>Streptophyta</taxon>
        <taxon>Embryophyta</taxon>
        <taxon>Tracheophyta</taxon>
        <taxon>Spermatophyta</taxon>
        <taxon>Pinopsida</taxon>
        <taxon>Pinidae</taxon>
        <taxon>Conifers I</taxon>
        <taxon>Pinales</taxon>
        <taxon>Pinaceae</taxon>
        <taxon>Picea</taxon>
    </lineage>
</organism>
<sequence>MSNISFLTRTHHTAKFYLLNFFYFDSTSHCFLDQPVSFDCLLDEPEAIDIHNLSKLTTFYTIGLTLKQRYLSI</sequence>
<name>A0A117NFU5_PICGL</name>
<geneLocation type="mitochondrion" evidence="1"/>
<keyword evidence="1" id="KW-0496">Mitochondrion</keyword>
<dbReference type="AlphaFoldDB" id="A0A117NFU5"/>
<evidence type="ECO:0000313" key="1">
    <source>
        <dbReference type="EMBL" id="KUM45740.1"/>
    </source>
</evidence>